<proteinExistence type="predicted"/>
<dbReference type="AlphaFoldDB" id="A0AAN8IHI5"/>
<feature type="non-terminal residue" evidence="2">
    <location>
        <position position="1"/>
    </location>
</feature>
<name>A0AAN8IHI5_TRICO</name>
<feature type="compositionally biased region" description="Basic and acidic residues" evidence="1">
    <location>
        <begin position="85"/>
        <end position="98"/>
    </location>
</feature>
<feature type="region of interest" description="Disordered" evidence="1">
    <location>
        <begin position="84"/>
        <end position="112"/>
    </location>
</feature>
<evidence type="ECO:0000256" key="1">
    <source>
        <dbReference type="SAM" id="MobiDB-lite"/>
    </source>
</evidence>
<dbReference type="Proteomes" id="UP001331761">
    <property type="component" value="Unassembled WGS sequence"/>
</dbReference>
<feature type="compositionally biased region" description="Low complexity" evidence="1">
    <location>
        <begin position="99"/>
        <end position="112"/>
    </location>
</feature>
<gene>
    <name evidence="2" type="ORF">GCK32_019458</name>
</gene>
<comment type="caution">
    <text evidence="2">The sequence shown here is derived from an EMBL/GenBank/DDBJ whole genome shotgun (WGS) entry which is preliminary data.</text>
</comment>
<evidence type="ECO:0000313" key="3">
    <source>
        <dbReference type="Proteomes" id="UP001331761"/>
    </source>
</evidence>
<organism evidence="2 3">
    <name type="scientific">Trichostrongylus colubriformis</name>
    <name type="common">Black scour worm</name>
    <dbReference type="NCBI Taxonomy" id="6319"/>
    <lineage>
        <taxon>Eukaryota</taxon>
        <taxon>Metazoa</taxon>
        <taxon>Ecdysozoa</taxon>
        <taxon>Nematoda</taxon>
        <taxon>Chromadorea</taxon>
        <taxon>Rhabditida</taxon>
        <taxon>Rhabditina</taxon>
        <taxon>Rhabditomorpha</taxon>
        <taxon>Strongyloidea</taxon>
        <taxon>Trichostrongylidae</taxon>
        <taxon>Trichostrongylus</taxon>
    </lineage>
</organism>
<feature type="non-terminal residue" evidence="2">
    <location>
        <position position="207"/>
    </location>
</feature>
<evidence type="ECO:0000313" key="2">
    <source>
        <dbReference type="EMBL" id="KAK5973831.1"/>
    </source>
</evidence>
<dbReference type="EMBL" id="WIXE01015015">
    <property type="protein sequence ID" value="KAK5973831.1"/>
    <property type="molecule type" value="Genomic_DNA"/>
</dbReference>
<reference evidence="2 3" key="1">
    <citation type="submission" date="2019-10" db="EMBL/GenBank/DDBJ databases">
        <title>Assembly and Annotation for the nematode Trichostrongylus colubriformis.</title>
        <authorList>
            <person name="Martin J."/>
        </authorList>
    </citation>
    <scope>NUCLEOTIDE SEQUENCE [LARGE SCALE GENOMIC DNA]</scope>
    <source>
        <strain evidence="2">G859</strain>
        <tissue evidence="2">Whole worm</tissue>
    </source>
</reference>
<sequence>AEEFHITDFEDVFLLPLFKRLAVRSCILQAHLFRHLAIGSMGLLAAEFALLIFCGLPWESFSKTTNAILTFPVMAIQTESDEDKWDEHDYEDHRDKATRASTTTTSATTTRAAPVTKVVEKTDDDKLFDYDDEEYDHKKTKPKVEPEYYPFRRVFDSIPEVRPYRRKASRRALADSYRVQSNSFNHLSLFTTLGAHLNGVYALFVQD</sequence>
<accession>A0AAN8IHI5</accession>
<protein>
    <submittedName>
        <fullName evidence="2">Uncharacterized protein</fullName>
    </submittedName>
</protein>
<keyword evidence="3" id="KW-1185">Reference proteome</keyword>